<evidence type="ECO:0000313" key="2">
    <source>
        <dbReference type="Proteomes" id="UP001142372"/>
    </source>
</evidence>
<name>A0A9W6H873_9MICO</name>
<accession>A0A9W6H873</accession>
<sequence length="155" mass="17117">MVSLIGSEALIPNPALKPFEAVIGEWETSGSHPYLPGRPLHGRSSFAWHEGGAFVIMHTEVDAPEIPSGVAVFGSDDEHGPLTMLYFDERGVSRRYDATITDRLLSWERLDPSFSQRVTLTFVPDGTRMTGRGEMSRDGAPWEGDLALDYVRVTP</sequence>
<comment type="caution">
    <text evidence="1">The sequence shown here is derived from an EMBL/GenBank/DDBJ whole genome shotgun (WGS) entry which is preliminary data.</text>
</comment>
<organism evidence="1 2">
    <name type="scientific">Leifsonia poae</name>
    <dbReference type="NCBI Taxonomy" id="110933"/>
    <lineage>
        <taxon>Bacteria</taxon>
        <taxon>Bacillati</taxon>
        <taxon>Actinomycetota</taxon>
        <taxon>Actinomycetes</taxon>
        <taxon>Micrococcales</taxon>
        <taxon>Microbacteriaceae</taxon>
        <taxon>Leifsonia</taxon>
    </lineage>
</organism>
<keyword evidence="2" id="KW-1185">Reference proteome</keyword>
<dbReference type="EMBL" id="BSEN01000003">
    <property type="protein sequence ID" value="GLJ75457.1"/>
    <property type="molecule type" value="Genomic_DNA"/>
</dbReference>
<dbReference type="Proteomes" id="UP001142372">
    <property type="component" value="Unassembled WGS sequence"/>
</dbReference>
<reference evidence="1" key="1">
    <citation type="journal article" date="2014" name="Int. J. Syst. Evol. Microbiol.">
        <title>Complete genome sequence of Corynebacterium casei LMG S-19264T (=DSM 44701T), isolated from a smear-ripened cheese.</title>
        <authorList>
            <consortium name="US DOE Joint Genome Institute (JGI-PGF)"/>
            <person name="Walter F."/>
            <person name="Albersmeier A."/>
            <person name="Kalinowski J."/>
            <person name="Ruckert C."/>
        </authorList>
    </citation>
    <scope>NUCLEOTIDE SEQUENCE</scope>
    <source>
        <strain evidence="1">VKM Ac-1401</strain>
    </source>
</reference>
<reference evidence="1" key="2">
    <citation type="submission" date="2023-01" db="EMBL/GenBank/DDBJ databases">
        <authorList>
            <person name="Sun Q."/>
            <person name="Evtushenko L."/>
        </authorList>
    </citation>
    <scope>NUCLEOTIDE SEQUENCE</scope>
    <source>
        <strain evidence="1">VKM Ac-1401</strain>
    </source>
</reference>
<evidence type="ECO:0008006" key="3">
    <source>
        <dbReference type="Google" id="ProtNLM"/>
    </source>
</evidence>
<gene>
    <name evidence="1" type="ORF">GCM10017584_10310</name>
</gene>
<protein>
    <recommendedName>
        <fullName evidence="3">DUF1579 domain-containing protein</fullName>
    </recommendedName>
</protein>
<evidence type="ECO:0000313" key="1">
    <source>
        <dbReference type="EMBL" id="GLJ75457.1"/>
    </source>
</evidence>
<dbReference type="AlphaFoldDB" id="A0A9W6H873"/>
<proteinExistence type="predicted"/>
<dbReference type="RefSeq" id="WP_271176138.1">
    <property type="nucleotide sequence ID" value="NZ_BAAAJO010000001.1"/>
</dbReference>